<gene>
    <name evidence="1" type="ORF">ZEAMMB73_Zm00001d031995</name>
</gene>
<sequence length="33" mass="3514">MRCCTHVVMGSQFNADGTAAITIIHARLLLVGN</sequence>
<reference evidence="1" key="1">
    <citation type="submission" date="2015-12" db="EMBL/GenBank/DDBJ databases">
        <title>Update maize B73 reference genome by single molecule sequencing technologies.</title>
        <authorList>
            <consortium name="Maize Genome Sequencing Project"/>
            <person name="Ware D."/>
        </authorList>
    </citation>
    <scope>NUCLEOTIDE SEQUENCE [LARGE SCALE GENOMIC DNA]</scope>
    <source>
        <tissue evidence="1">Seedling</tissue>
    </source>
</reference>
<protein>
    <submittedName>
        <fullName evidence="1">Dihydroneopterin aldolase 2</fullName>
    </submittedName>
</protein>
<organism evidence="1">
    <name type="scientific">Zea mays</name>
    <name type="common">Maize</name>
    <dbReference type="NCBI Taxonomy" id="4577"/>
    <lineage>
        <taxon>Eukaryota</taxon>
        <taxon>Viridiplantae</taxon>
        <taxon>Streptophyta</taxon>
        <taxon>Embryophyta</taxon>
        <taxon>Tracheophyta</taxon>
        <taxon>Spermatophyta</taxon>
        <taxon>Magnoliopsida</taxon>
        <taxon>Liliopsida</taxon>
        <taxon>Poales</taxon>
        <taxon>Poaceae</taxon>
        <taxon>PACMAD clade</taxon>
        <taxon>Panicoideae</taxon>
        <taxon>Andropogonodae</taxon>
        <taxon>Andropogoneae</taxon>
        <taxon>Tripsacinae</taxon>
        <taxon>Zea</taxon>
    </lineage>
</organism>
<accession>A0A1D6KMX3</accession>
<proteinExistence type="predicted"/>
<name>A0A1D6KMX3_MAIZE</name>
<evidence type="ECO:0000313" key="1">
    <source>
        <dbReference type="EMBL" id="ONM04183.1"/>
    </source>
</evidence>
<dbReference type="AlphaFoldDB" id="A0A1D6KMX3"/>
<dbReference type="EMBL" id="CM007647">
    <property type="protein sequence ID" value="ONM04183.1"/>
    <property type="molecule type" value="Genomic_DNA"/>
</dbReference>